<keyword evidence="6 14" id="KW-0812">Transmembrane</keyword>
<dbReference type="RefSeq" id="WP_155587610.1">
    <property type="nucleotide sequence ID" value="NZ_WFKQ01000011.1"/>
</dbReference>
<evidence type="ECO:0000256" key="6">
    <source>
        <dbReference type="ARBA" id="ARBA00022692"/>
    </source>
</evidence>
<evidence type="ECO:0000256" key="9">
    <source>
        <dbReference type="ARBA" id="ARBA00023065"/>
    </source>
</evidence>
<evidence type="ECO:0000259" key="17">
    <source>
        <dbReference type="Pfam" id="PF07715"/>
    </source>
</evidence>
<dbReference type="PANTHER" id="PTHR32552:SF89">
    <property type="entry name" value="CATECHOLATE SIDEROPHORE RECEPTOR FIU"/>
    <property type="match status" value="1"/>
</dbReference>
<gene>
    <name evidence="18" type="ORF">GB996_10265</name>
</gene>
<dbReference type="PROSITE" id="PS52016">
    <property type="entry name" value="TONB_DEPENDENT_REC_3"/>
    <property type="match status" value="1"/>
</dbReference>
<dbReference type="GO" id="GO:0038023">
    <property type="term" value="F:signaling receptor activity"/>
    <property type="evidence" value="ECO:0007669"/>
    <property type="project" value="InterPro"/>
</dbReference>
<feature type="domain" description="TonB-dependent receptor-like beta-barrel" evidence="16">
    <location>
        <begin position="326"/>
        <end position="817"/>
    </location>
</feature>
<evidence type="ECO:0000256" key="10">
    <source>
        <dbReference type="ARBA" id="ARBA00023077"/>
    </source>
</evidence>
<dbReference type="Gene3D" id="2.170.130.10">
    <property type="entry name" value="TonB-dependent receptor, plug domain"/>
    <property type="match status" value="1"/>
</dbReference>
<dbReference type="Proteomes" id="UP000442109">
    <property type="component" value="Unassembled WGS sequence"/>
</dbReference>
<keyword evidence="13 14" id="KW-0998">Cell outer membrane</keyword>
<comment type="caution">
    <text evidence="18">The sequence shown here is derived from an EMBL/GenBank/DDBJ whole genome shotgun (WGS) entry which is preliminary data.</text>
</comment>
<dbReference type="PANTHER" id="PTHR32552">
    <property type="entry name" value="FERRICHROME IRON RECEPTOR-RELATED"/>
    <property type="match status" value="1"/>
</dbReference>
<evidence type="ECO:0000256" key="8">
    <source>
        <dbReference type="ARBA" id="ARBA00023004"/>
    </source>
</evidence>
<evidence type="ECO:0000256" key="13">
    <source>
        <dbReference type="ARBA" id="ARBA00023237"/>
    </source>
</evidence>
<keyword evidence="12 18" id="KW-0675">Receptor</keyword>
<evidence type="ECO:0000313" key="19">
    <source>
        <dbReference type="Proteomes" id="UP000442109"/>
    </source>
</evidence>
<dbReference type="SUPFAM" id="SSF56935">
    <property type="entry name" value="Porins"/>
    <property type="match status" value="1"/>
</dbReference>
<proteinExistence type="inferred from homology"/>
<dbReference type="Pfam" id="PF07715">
    <property type="entry name" value="Plug"/>
    <property type="match status" value="1"/>
</dbReference>
<evidence type="ECO:0000256" key="14">
    <source>
        <dbReference type="PROSITE-ProRule" id="PRU01360"/>
    </source>
</evidence>
<sequence length="849" mass="93826">MHDNQCDRLIINTKTKTANNAVLSAAKKPSAVVSTRKNSLSKLLLMASAVPLSSMALAAEQSSTQADSQTELMSAVSPNKPNSEPHITLDAITVKAPHPAEFKTDKLQNQKYTRPLVEVPQTVTVLGDRLIEEQKAGSLIDALRNTPGITMQMGENANSTEGDAISMRGFSGNSLFLVDGVRQVGAVNRDTFNVESIEVTKGLAGAEIGRGATGGAINIITKKPKSYEDYKTEVSIDTEGKTRAVADLNRPLNDDFNGRLNLMFEKGDAVKRDEVDVKQYGIAPSITWNSGGATRVTASAEMLRSRNTPETGIPSIGMDGYFYGRTDYTVDDFDFSEFDYSRVNASTPEEVVAELNAANAARNAAPKVNDKNYYGMSSDFEDIDSDVYSVFVEHDFDDDIHLTNTTRYSKTTMDRRSSAPYIPFNTPINIRRGSNKLEVYDKLVDLNVDKNDPSTWRISAIRQGVDRENTTLANMTNINILDFKTGALSHDISTGVEFIKEEQKNNGLTYSSLANNFPSLYQPNPSEPQEPTVSNGVKTNGETKTVAAYLFDTIALNEQWDVMLGGRVDKYKTDFVTRRPDGNSSKLKDDGTLYSYKSALVFKPTKQSSIYASYGRTETPPGSENFTFGTTGRDAANPNANPIFDPQKTKSWEIGSKWNVLNERLLLGLAYYHTTHEDELAELDENRNYVQFGERQIKGLEFSAQGEITPDWRVNLGIQTMDTDIKKGSVSGPGAVGASSRWSPELTGTLWTSYDYNDKITLGGGVRYVDEQKREADPNVDLSQVSMPVIPDYWAVDLFASYRFNDAFSADLNINNVFDKDYLESVNIMGLRANKGEPLNAMLTLKYQF</sequence>
<dbReference type="AlphaFoldDB" id="A0A844M3A2"/>
<evidence type="ECO:0000256" key="11">
    <source>
        <dbReference type="ARBA" id="ARBA00023136"/>
    </source>
</evidence>
<keyword evidence="10 15" id="KW-0798">TonB box</keyword>
<keyword evidence="8" id="KW-0408">Iron</keyword>
<dbReference type="InterPro" id="IPR000531">
    <property type="entry name" value="Beta-barrel_TonB"/>
</dbReference>
<dbReference type="GO" id="GO:0015344">
    <property type="term" value="F:siderophore uptake transmembrane transporter activity"/>
    <property type="evidence" value="ECO:0007669"/>
    <property type="project" value="TreeGrafter"/>
</dbReference>
<evidence type="ECO:0000256" key="7">
    <source>
        <dbReference type="ARBA" id="ARBA00022729"/>
    </source>
</evidence>
<accession>A0A844M3A2</accession>
<evidence type="ECO:0000256" key="15">
    <source>
        <dbReference type="RuleBase" id="RU003357"/>
    </source>
</evidence>
<dbReference type="NCBIfam" id="TIGR01783">
    <property type="entry name" value="TonB-siderophor"/>
    <property type="match status" value="1"/>
</dbReference>
<evidence type="ECO:0000256" key="2">
    <source>
        <dbReference type="ARBA" id="ARBA00009810"/>
    </source>
</evidence>
<keyword evidence="3 14" id="KW-0813">Transport</keyword>
<dbReference type="OrthoDB" id="127311at2"/>
<dbReference type="InterPro" id="IPR010105">
    <property type="entry name" value="TonB_sidphr_rcpt"/>
</dbReference>
<dbReference type="InterPro" id="IPR012910">
    <property type="entry name" value="Plug_dom"/>
</dbReference>
<evidence type="ECO:0000256" key="5">
    <source>
        <dbReference type="ARBA" id="ARBA00022496"/>
    </source>
</evidence>
<organism evidence="18 19">
    <name type="scientific">Psychrobacter sanguinis</name>
    <dbReference type="NCBI Taxonomy" id="861445"/>
    <lineage>
        <taxon>Bacteria</taxon>
        <taxon>Pseudomonadati</taxon>
        <taxon>Pseudomonadota</taxon>
        <taxon>Gammaproteobacteria</taxon>
        <taxon>Moraxellales</taxon>
        <taxon>Moraxellaceae</taxon>
        <taxon>Psychrobacter</taxon>
    </lineage>
</organism>
<comment type="similarity">
    <text evidence="2 14 15">Belongs to the TonB-dependent receptor family.</text>
</comment>
<dbReference type="CDD" id="cd01347">
    <property type="entry name" value="ligand_gated_channel"/>
    <property type="match status" value="1"/>
</dbReference>
<evidence type="ECO:0000259" key="16">
    <source>
        <dbReference type="Pfam" id="PF00593"/>
    </source>
</evidence>
<dbReference type="Gene3D" id="2.40.170.20">
    <property type="entry name" value="TonB-dependent receptor, beta-barrel domain"/>
    <property type="match status" value="1"/>
</dbReference>
<dbReference type="InterPro" id="IPR039426">
    <property type="entry name" value="TonB-dep_rcpt-like"/>
</dbReference>
<keyword evidence="11 14" id="KW-0472">Membrane</keyword>
<dbReference type="EMBL" id="WFKQ01000011">
    <property type="protein sequence ID" value="MUG33175.1"/>
    <property type="molecule type" value="Genomic_DNA"/>
</dbReference>
<dbReference type="InterPro" id="IPR036942">
    <property type="entry name" value="Beta-barrel_TonB_sf"/>
</dbReference>
<dbReference type="InterPro" id="IPR037066">
    <property type="entry name" value="Plug_dom_sf"/>
</dbReference>
<reference evidence="18 19" key="1">
    <citation type="journal article" date="2019" name="PLoS ONE">
        <title>Pup mortality in New Zealand sea lions (Phocarctos hookeri) at Enderby Island, Auckland Islands, 2013-18.</title>
        <authorList>
            <person name="Michael S.A."/>
            <person name="Hayman D.T.S."/>
            <person name="Gray R."/>
            <person name="Zhang J."/>
            <person name="Rogers L."/>
            <person name="Roe W.D."/>
        </authorList>
    </citation>
    <scope>NUCLEOTIDE SEQUENCE [LARGE SCALE GENOMIC DNA]</scope>
    <source>
        <strain evidence="18 19">SM868</strain>
    </source>
</reference>
<feature type="domain" description="TonB-dependent receptor plug" evidence="17">
    <location>
        <begin position="116"/>
        <end position="216"/>
    </location>
</feature>
<evidence type="ECO:0000256" key="3">
    <source>
        <dbReference type="ARBA" id="ARBA00022448"/>
    </source>
</evidence>
<evidence type="ECO:0000313" key="18">
    <source>
        <dbReference type="EMBL" id="MUG33175.1"/>
    </source>
</evidence>
<dbReference type="Pfam" id="PF00593">
    <property type="entry name" value="TonB_dep_Rec_b-barrel"/>
    <property type="match status" value="1"/>
</dbReference>
<keyword evidence="5" id="KW-0410">Iron transport</keyword>
<evidence type="ECO:0000256" key="4">
    <source>
        <dbReference type="ARBA" id="ARBA00022452"/>
    </source>
</evidence>
<keyword evidence="9" id="KW-0406">Ion transport</keyword>
<evidence type="ECO:0000256" key="12">
    <source>
        <dbReference type="ARBA" id="ARBA00023170"/>
    </source>
</evidence>
<comment type="subcellular location">
    <subcellularLocation>
        <location evidence="1 14">Cell outer membrane</location>
        <topology evidence="1 14">Multi-pass membrane protein</topology>
    </subcellularLocation>
</comment>
<evidence type="ECO:0000256" key="1">
    <source>
        <dbReference type="ARBA" id="ARBA00004571"/>
    </source>
</evidence>
<dbReference type="GO" id="GO:0015891">
    <property type="term" value="P:siderophore transport"/>
    <property type="evidence" value="ECO:0007669"/>
    <property type="project" value="InterPro"/>
</dbReference>
<keyword evidence="4 14" id="KW-1134">Transmembrane beta strand</keyword>
<keyword evidence="19" id="KW-1185">Reference proteome</keyword>
<keyword evidence="7" id="KW-0732">Signal</keyword>
<name>A0A844M3A2_9GAMM</name>
<dbReference type="GO" id="GO:0009279">
    <property type="term" value="C:cell outer membrane"/>
    <property type="evidence" value="ECO:0007669"/>
    <property type="project" value="UniProtKB-SubCell"/>
</dbReference>
<protein>
    <submittedName>
        <fullName evidence="18">TonB-dependent siderophore receptor</fullName>
    </submittedName>
</protein>